<dbReference type="EMBL" id="QXFH01000064">
    <property type="protein sequence ID" value="RIV36234.1"/>
    <property type="molecule type" value="Genomic_DNA"/>
</dbReference>
<evidence type="ECO:0000313" key="2">
    <source>
        <dbReference type="Proteomes" id="UP000266067"/>
    </source>
</evidence>
<gene>
    <name evidence="1" type="ORF">D2V08_02555</name>
</gene>
<reference evidence="1 2" key="1">
    <citation type="submission" date="2018-08" db="EMBL/GenBank/DDBJ databases">
        <title>Proposal of Muricauda 72 sp.nov. and Muricauda NH166 sp.nov., isolated from seawater.</title>
        <authorList>
            <person name="Cheng H."/>
            <person name="Wu Y.-H."/>
            <person name="Guo L.-L."/>
            <person name="Xu X.-W."/>
        </authorList>
    </citation>
    <scope>NUCLEOTIDE SEQUENCE [LARGE SCALE GENOMIC DNA]</scope>
    <source>
        <strain evidence="1 2">KCTC 22173</strain>
    </source>
</reference>
<name>A0A3A1NA51_9FLAO</name>
<dbReference type="AlphaFoldDB" id="A0A3A1NA51"/>
<accession>A0A3A1NA51</accession>
<dbReference type="OrthoDB" id="1448631at2"/>
<evidence type="ECO:0000313" key="1">
    <source>
        <dbReference type="EMBL" id="RIV36234.1"/>
    </source>
</evidence>
<dbReference type="RefSeq" id="WP_119606548.1">
    <property type="nucleotide sequence ID" value="NZ_QXFH01000064.1"/>
</dbReference>
<sequence>MPCSNVAEITVVDNMVFRFSFQFRIPDTAAEFHNLEMLSLPRPLDRGRLCVDKEKYGYFRIDAPDPSLCVEVTHVYQGICKLERFCTPLCGKPVGM</sequence>
<comment type="caution">
    <text evidence="1">The sequence shown here is derived from an EMBL/GenBank/DDBJ whole genome shotgun (WGS) entry which is preliminary data.</text>
</comment>
<protein>
    <submittedName>
        <fullName evidence="1">Uncharacterized protein</fullName>
    </submittedName>
</protein>
<dbReference type="Proteomes" id="UP000266067">
    <property type="component" value="Unassembled WGS sequence"/>
</dbReference>
<organism evidence="1 2">
    <name type="scientific">Flagellimonas lutimaris</name>
    <dbReference type="NCBI Taxonomy" id="475082"/>
    <lineage>
        <taxon>Bacteria</taxon>
        <taxon>Pseudomonadati</taxon>
        <taxon>Bacteroidota</taxon>
        <taxon>Flavobacteriia</taxon>
        <taxon>Flavobacteriales</taxon>
        <taxon>Flavobacteriaceae</taxon>
        <taxon>Flagellimonas</taxon>
    </lineage>
</organism>
<proteinExistence type="predicted"/>
<keyword evidence="2" id="KW-1185">Reference proteome</keyword>